<evidence type="ECO:0000313" key="2">
    <source>
        <dbReference type="EMBL" id="MDN3297433.1"/>
    </source>
</evidence>
<gene>
    <name evidence="2" type="ORF">QWM81_26005</name>
</gene>
<keyword evidence="3" id="KW-1185">Reference proteome</keyword>
<dbReference type="Proteomes" id="UP001174050">
    <property type="component" value="Unassembled WGS sequence"/>
</dbReference>
<sequence length="147" mass="16136">MASDLERGVGALRRFQQRVNTLLTELENGAAGKTKVSAQTISPASLTNGGSKEFPEAHALYTQYHRVHQSLVSLSQSLGDQIEMLTIAVHAADVGFDNVDEDVRRRFAEIKARVDQRHAAEEAREKPTDKPQAPSSHDHSSDGGVYR</sequence>
<evidence type="ECO:0000313" key="3">
    <source>
        <dbReference type="Proteomes" id="UP001174050"/>
    </source>
</evidence>
<dbReference type="RefSeq" id="WP_290114792.1">
    <property type="nucleotide sequence ID" value="NZ_JAUEPL010000051.1"/>
</dbReference>
<feature type="compositionally biased region" description="Basic and acidic residues" evidence="1">
    <location>
        <begin position="112"/>
        <end position="129"/>
    </location>
</feature>
<protein>
    <recommendedName>
        <fullName evidence="4">PE domain-containing protein</fullName>
    </recommendedName>
</protein>
<name>A0ABT7ZD43_9ACTN</name>
<comment type="caution">
    <text evidence="2">The sequence shown here is derived from an EMBL/GenBank/DDBJ whole genome shotgun (WGS) entry which is preliminary data.</text>
</comment>
<proteinExistence type="predicted"/>
<evidence type="ECO:0000256" key="1">
    <source>
        <dbReference type="SAM" id="MobiDB-lite"/>
    </source>
</evidence>
<organism evidence="2 3">
    <name type="scientific">Streptomyces ficellus</name>
    <dbReference type="NCBI Taxonomy" id="1977088"/>
    <lineage>
        <taxon>Bacteria</taxon>
        <taxon>Bacillati</taxon>
        <taxon>Actinomycetota</taxon>
        <taxon>Actinomycetes</taxon>
        <taxon>Kitasatosporales</taxon>
        <taxon>Streptomycetaceae</taxon>
        <taxon>Streptomyces</taxon>
    </lineage>
</organism>
<dbReference type="EMBL" id="JAUEPL010000051">
    <property type="protein sequence ID" value="MDN3297433.1"/>
    <property type="molecule type" value="Genomic_DNA"/>
</dbReference>
<evidence type="ECO:0008006" key="4">
    <source>
        <dbReference type="Google" id="ProtNLM"/>
    </source>
</evidence>
<accession>A0ABT7ZD43</accession>
<feature type="region of interest" description="Disordered" evidence="1">
    <location>
        <begin position="112"/>
        <end position="147"/>
    </location>
</feature>
<reference evidence="2" key="1">
    <citation type="submission" date="2023-06" db="EMBL/GenBank/DDBJ databases">
        <title>WGS-Sequencing of Streptomyces ficellus isolate 21 collected from sand in Gara Djebilet Iron Mine in Algeria.</title>
        <authorList>
            <person name="Zegers G.P."/>
            <person name="Gomez A."/>
            <person name="Gueddou A."/>
            <person name="Zahara A.F."/>
            <person name="Worth M."/>
            <person name="Sevigny J.L."/>
            <person name="Tisa L."/>
        </authorList>
    </citation>
    <scope>NUCLEOTIDE SEQUENCE</scope>
    <source>
        <strain evidence="2">AS11</strain>
    </source>
</reference>